<accession>A0ABU3I9K4</accession>
<gene>
    <name evidence="2" type="ORF">QS713_03085</name>
</gene>
<name>A0ABU3I9K4_9ACTO</name>
<keyword evidence="1" id="KW-0812">Transmembrane</keyword>
<evidence type="ECO:0000256" key="1">
    <source>
        <dbReference type="SAM" id="Phobius"/>
    </source>
</evidence>
<proteinExistence type="predicted"/>
<protein>
    <submittedName>
        <fullName evidence="2">DUF3180 domain-containing protein</fullName>
    </submittedName>
</protein>
<comment type="caution">
    <text evidence="2">The sequence shown here is derived from an EMBL/GenBank/DDBJ whole genome shotgun (WGS) entry which is preliminary data.</text>
</comment>
<dbReference type="Proteomes" id="UP001247542">
    <property type="component" value="Unassembled WGS sequence"/>
</dbReference>
<keyword evidence="1" id="KW-0472">Membrane</keyword>
<feature type="transmembrane region" description="Helical" evidence="1">
    <location>
        <begin position="114"/>
        <end position="136"/>
    </location>
</feature>
<keyword evidence="3" id="KW-1185">Reference proteome</keyword>
<evidence type="ECO:0000313" key="2">
    <source>
        <dbReference type="EMBL" id="MDT3767051.1"/>
    </source>
</evidence>
<feature type="transmembrane region" description="Helical" evidence="1">
    <location>
        <begin position="34"/>
        <end position="57"/>
    </location>
</feature>
<feature type="transmembrane region" description="Helical" evidence="1">
    <location>
        <begin position="78"/>
        <end position="102"/>
    </location>
</feature>
<organism evidence="2 3">
    <name type="scientific">Gleimia hominis</name>
    <dbReference type="NCBI Taxonomy" id="595468"/>
    <lineage>
        <taxon>Bacteria</taxon>
        <taxon>Bacillati</taxon>
        <taxon>Actinomycetota</taxon>
        <taxon>Actinomycetes</taxon>
        <taxon>Actinomycetales</taxon>
        <taxon>Actinomycetaceae</taxon>
        <taxon>Gleimia</taxon>
    </lineage>
</organism>
<dbReference type="RefSeq" id="WP_313272358.1">
    <property type="nucleotide sequence ID" value="NZ_JASXSX010000001.1"/>
</dbReference>
<dbReference type="InterPro" id="IPR021517">
    <property type="entry name" value="DUF3180"/>
</dbReference>
<sequence>MKPLSLTTLAILATVGLAAGVAVTQTQKMGAYSYWYISPLLAAMFLLVAAVLGGFGWQVRQSERSKRPRVDPMVAFNTAVFANSIAWTGAGTAGFLVGMAIPLVTELSVSYASLTFWCDLANAVAAVVMMIMAVVVERWCQIDDDDTDVSGKPTKNLS</sequence>
<keyword evidence="1" id="KW-1133">Transmembrane helix</keyword>
<dbReference type="EMBL" id="JASXSX010000001">
    <property type="protein sequence ID" value="MDT3767051.1"/>
    <property type="molecule type" value="Genomic_DNA"/>
</dbReference>
<dbReference type="Pfam" id="PF11377">
    <property type="entry name" value="DUF3180"/>
    <property type="match status" value="1"/>
</dbReference>
<reference evidence="2 3" key="1">
    <citation type="submission" date="2023-06" db="EMBL/GenBank/DDBJ databases">
        <title>Draft genome sequence of Gleimia hominis type strain CCUG 57540T.</title>
        <authorList>
            <person name="Salva-Serra F."/>
            <person name="Cardew S."/>
            <person name="Jensie Markopoulos S."/>
            <person name="Ohlen M."/>
            <person name="Inganas E."/>
            <person name="Svensson-Stadler L."/>
            <person name="Moore E.R.B."/>
        </authorList>
    </citation>
    <scope>NUCLEOTIDE SEQUENCE [LARGE SCALE GENOMIC DNA]</scope>
    <source>
        <strain evidence="2 3">CCUG 57540</strain>
    </source>
</reference>
<evidence type="ECO:0000313" key="3">
    <source>
        <dbReference type="Proteomes" id="UP001247542"/>
    </source>
</evidence>